<dbReference type="PANTHER" id="PTHR34265:SF1">
    <property type="entry name" value="TYPE III PANTOTHENATE KINASE"/>
    <property type="match status" value="1"/>
</dbReference>
<dbReference type="GO" id="GO:0015937">
    <property type="term" value="P:coenzyme A biosynthetic process"/>
    <property type="evidence" value="ECO:0007669"/>
    <property type="project" value="UniProtKB-UniRule"/>
</dbReference>
<evidence type="ECO:0000256" key="3">
    <source>
        <dbReference type="ARBA" id="ARBA00004496"/>
    </source>
</evidence>
<evidence type="ECO:0000256" key="4">
    <source>
        <dbReference type="ARBA" id="ARBA00005225"/>
    </source>
</evidence>
<evidence type="ECO:0000313" key="17">
    <source>
        <dbReference type="EMBL" id="HIU38410.1"/>
    </source>
</evidence>
<sequence>MELSLAIDQGNSSAKVSVFDGRTLLNSWRLRRPTAMGIARILKDCPVRKAIYSSVTGNDEATLALLQERMAKLWIVDEKLPMPLAFDYATPQTLGRDRMAAAVGAFSLLPGRNVLVVDAGTAVTCDFVSADGRFAGGNIAPGLALRFRALARSCAQLPKIDEKGDIPELGFDTATAIRAGVVRGMVAEVAFMAQKMSERHGDIAVAMTGGDGAFLASMLEMPNVVVDKDLVAIGLNRILEYNESL</sequence>
<evidence type="ECO:0000256" key="12">
    <source>
        <dbReference type="ARBA" id="ARBA00022958"/>
    </source>
</evidence>
<keyword evidence="8 16" id="KW-0808">Transferase</keyword>
<keyword evidence="12 16" id="KW-0630">Potassium</keyword>
<feature type="binding site" evidence="16">
    <location>
        <begin position="8"/>
        <end position="15"/>
    </location>
    <ligand>
        <name>ATP</name>
        <dbReference type="ChEBI" id="CHEBI:30616"/>
    </ligand>
</feature>
<dbReference type="EMBL" id="DVMS01000050">
    <property type="protein sequence ID" value="HIU38410.1"/>
    <property type="molecule type" value="Genomic_DNA"/>
</dbReference>
<evidence type="ECO:0000256" key="7">
    <source>
        <dbReference type="ARBA" id="ARBA00022490"/>
    </source>
</evidence>
<comment type="function">
    <text evidence="16">Catalyzes the phosphorylation of pantothenate (Pan), the first step in CoA biosynthesis.</text>
</comment>
<evidence type="ECO:0000256" key="9">
    <source>
        <dbReference type="ARBA" id="ARBA00022741"/>
    </source>
</evidence>
<dbReference type="HAMAP" id="MF_01274">
    <property type="entry name" value="Pantothen_kinase_3"/>
    <property type="match status" value="1"/>
</dbReference>
<evidence type="ECO:0000256" key="16">
    <source>
        <dbReference type="HAMAP-Rule" id="MF_01274"/>
    </source>
</evidence>
<dbReference type="GO" id="GO:0005524">
    <property type="term" value="F:ATP binding"/>
    <property type="evidence" value="ECO:0007669"/>
    <property type="project" value="UniProtKB-UniRule"/>
</dbReference>
<keyword evidence="11 16" id="KW-0067">ATP-binding</keyword>
<keyword evidence="10 16" id="KW-0418">Kinase</keyword>
<dbReference type="SUPFAM" id="SSF53067">
    <property type="entry name" value="Actin-like ATPase domain"/>
    <property type="match status" value="2"/>
</dbReference>
<evidence type="ECO:0000256" key="6">
    <source>
        <dbReference type="ARBA" id="ARBA00012102"/>
    </source>
</evidence>
<feature type="binding site" evidence="16">
    <location>
        <position position="88"/>
    </location>
    <ligand>
        <name>substrate</name>
    </ligand>
</feature>
<dbReference type="GO" id="GO:0046872">
    <property type="term" value="F:metal ion binding"/>
    <property type="evidence" value="ECO:0007669"/>
    <property type="project" value="UniProtKB-KW"/>
</dbReference>
<dbReference type="NCBIfam" id="TIGR00671">
    <property type="entry name" value="baf"/>
    <property type="match status" value="1"/>
</dbReference>
<dbReference type="PANTHER" id="PTHR34265">
    <property type="entry name" value="TYPE III PANTOTHENATE KINASE"/>
    <property type="match status" value="1"/>
</dbReference>
<accession>A0A9D1LG79</accession>
<feature type="binding site" evidence="16">
    <location>
        <begin position="95"/>
        <end position="98"/>
    </location>
    <ligand>
        <name>substrate</name>
    </ligand>
</feature>
<dbReference type="EC" id="2.7.1.33" evidence="6 16"/>
<gene>
    <name evidence="16" type="primary">coaX</name>
    <name evidence="17" type="ORF">IAD18_01940</name>
</gene>
<evidence type="ECO:0000313" key="18">
    <source>
        <dbReference type="Proteomes" id="UP000824076"/>
    </source>
</evidence>
<comment type="pathway">
    <text evidence="4 16">Cofactor biosynthesis; coenzyme A biosynthesis; CoA from (R)-pantothenate: step 1/5.</text>
</comment>
<dbReference type="InterPro" id="IPR004619">
    <property type="entry name" value="Type_III_PanK"/>
</dbReference>
<comment type="similarity">
    <text evidence="14 16">Belongs to the type III pantothenate kinase family.</text>
</comment>
<comment type="catalytic activity">
    <reaction evidence="1 16">
        <text>(R)-pantothenate + ATP = (R)-4'-phosphopantothenate + ADP + H(+)</text>
        <dbReference type="Rhea" id="RHEA:16373"/>
        <dbReference type="ChEBI" id="CHEBI:10986"/>
        <dbReference type="ChEBI" id="CHEBI:15378"/>
        <dbReference type="ChEBI" id="CHEBI:29032"/>
        <dbReference type="ChEBI" id="CHEBI:30616"/>
        <dbReference type="ChEBI" id="CHEBI:456216"/>
        <dbReference type="EC" id="2.7.1.33"/>
    </reaction>
</comment>
<feature type="binding site" evidence="16">
    <location>
        <position position="173"/>
    </location>
    <ligand>
        <name>substrate</name>
    </ligand>
</feature>
<evidence type="ECO:0000256" key="8">
    <source>
        <dbReference type="ARBA" id="ARBA00022679"/>
    </source>
</evidence>
<dbReference type="Pfam" id="PF03309">
    <property type="entry name" value="Pan_kinase"/>
    <property type="match status" value="1"/>
</dbReference>
<evidence type="ECO:0000256" key="10">
    <source>
        <dbReference type="ARBA" id="ARBA00022777"/>
    </source>
</evidence>
<dbReference type="CDD" id="cd24015">
    <property type="entry name" value="ASKHA_NBD_PanK-III"/>
    <property type="match status" value="1"/>
</dbReference>
<evidence type="ECO:0000256" key="15">
    <source>
        <dbReference type="ARBA" id="ARBA00040883"/>
    </source>
</evidence>
<evidence type="ECO:0000256" key="5">
    <source>
        <dbReference type="ARBA" id="ARBA00011738"/>
    </source>
</evidence>
<feature type="binding site" evidence="16">
    <location>
        <position position="118"/>
    </location>
    <ligand>
        <name>K(+)</name>
        <dbReference type="ChEBI" id="CHEBI:29103"/>
    </ligand>
</feature>
<dbReference type="AlphaFoldDB" id="A0A9D1LG79"/>
<evidence type="ECO:0000256" key="11">
    <source>
        <dbReference type="ARBA" id="ARBA00022840"/>
    </source>
</evidence>
<keyword evidence="13 16" id="KW-0173">Coenzyme A biosynthesis</keyword>
<feature type="binding site" evidence="16">
    <location>
        <position position="121"/>
    </location>
    <ligand>
        <name>ATP</name>
        <dbReference type="ChEBI" id="CHEBI:30616"/>
    </ligand>
</feature>
<evidence type="ECO:0000256" key="2">
    <source>
        <dbReference type="ARBA" id="ARBA00001958"/>
    </source>
</evidence>
<keyword evidence="16" id="KW-0479">Metal-binding</keyword>
<dbReference type="Gene3D" id="3.30.420.40">
    <property type="match status" value="2"/>
</dbReference>
<comment type="caution">
    <text evidence="17">The sequence shown here is derived from an EMBL/GenBank/DDBJ whole genome shotgun (WGS) entry which is preliminary data.</text>
</comment>
<keyword evidence="9 16" id="KW-0547">Nucleotide-binding</keyword>
<reference evidence="17" key="2">
    <citation type="journal article" date="2021" name="PeerJ">
        <title>Extensive microbial diversity within the chicken gut microbiome revealed by metagenomics and culture.</title>
        <authorList>
            <person name="Gilroy R."/>
            <person name="Ravi A."/>
            <person name="Getino M."/>
            <person name="Pursley I."/>
            <person name="Horton D.L."/>
            <person name="Alikhan N.F."/>
            <person name="Baker D."/>
            <person name="Gharbi K."/>
            <person name="Hall N."/>
            <person name="Watson M."/>
            <person name="Adriaenssens E.M."/>
            <person name="Foster-Nyarko E."/>
            <person name="Jarju S."/>
            <person name="Secka A."/>
            <person name="Antonio M."/>
            <person name="Oren A."/>
            <person name="Chaudhuri R.R."/>
            <person name="La Ragione R."/>
            <person name="Hildebrand F."/>
            <person name="Pallen M.J."/>
        </authorList>
    </citation>
    <scope>NUCLEOTIDE SEQUENCE</scope>
    <source>
        <strain evidence="17">17073</strain>
    </source>
</reference>
<comment type="subcellular location">
    <subcellularLocation>
        <location evidence="3 16">Cytoplasm</location>
    </subcellularLocation>
</comment>
<evidence type="ECO:0000256" key="14">
    <source>
        <dbReference type="ARBA" id="ARBA00038036"/>
    </source>
</evidence>
<protein>
    <recommendedName>
        <fullName evidence="15 16">Type III pantothenate kinase</fullName>
        <ecNumber evidence="6 16">2.7.1.33</ecNumber>
    </recommendedName>
    <alternativeName>
        <fullName evidence="16">PanK-III</fullName>
    </alternativeName>
    <alternativeName>
        <fullName evidence="16">Pantothenic acid kinase</fullName>
    </alternativeName>
</protein>
<dbReference type="InterPro" id="IPR043129">
    <property type="entry name" value="ATPase_NBD"/>
</dbReference>
<name>A0A9D1LG79_9BACT</name>
<comment type="cofactor">
    <cofactor evidence="16">
        <name>NH4(+)</name>
        <dbReference type="ChEBI" id="CHEBI:28938"/>
    </cofactor>
    <cofactor evidence="16">
        <name>K(+)</name>
        <dbReference type="ChEBI" id="CHEBI:29103"/>
    </cofactor>
    <text evidence="16">A monovalent cation. Ammonium or potassium.</text>
</comment>
<comment type="subunit">
    <text evidence="5 16">Homodimer.</text>
</comment>
<dbReference type="GO" id="GO:0004594">
    <property type="term" value="F:pantothenate kinase activity"/>
    <property type="evidence" value="ECO:0007669"/>
    <property type="project" value="UniProtKB-UniRule"/>
</dbReference>
<comment type="cofactor">
    <cofactor evidence="2">
        <name>K(+)</name>
        <dbReference type="ChEBI" id="CHEBI:29103"/>
    </cofactor>
</comment>
<evidence type="ECO:0000256" key="13">
    <source>
        <dbReference type="ARBA" id="ARBA00022993"/>
    </source>
</evidence>
<feature type="active site" description="Proton acceptor" evidence="16">
    <location>
        <position position="97"/>
    </location>
</feature>
<dbReference type="Proteomes" id="UP000824076">
    <property type="component" value="Unassembled WGS sequence"/>
</dbReference>
<evidence type="ECO:0000256" key="1">
    <source>
        <dbReference type="ARBA" id="ARBA00001206"/>
    </source>
</evidence>
<keyword evidence="7 16" id="KW-0963">Cytoplasm</keyword>
<dbReference type="GO" id="GO:0005737">
    <property type="term" value="C:cytoplasm"/>
    <property type="evidence" value="ECO:0007669"/>
    <property type="project" value="UniProtKB-SubCell"/>
</dbReference>
<proteinExistence type="inferred from homology"/>
<organism evidence="17 18">
    <name type="scientific">Candidatus Limisoma intestinavium</name>
    <dbReference type="NCBI Taxonomy" id="2840856"/>
    <lineage>
        <taxon>Bacteria</taxon>
        <taxon>Pseudomonadati</taxon>
        <taxon>Bacteroidota</taxon>
        <taxon>Bacteroidia</taxon>
        <taxon>Bacteroidales</taxon>
        <taxon>Candidatus Limisoma</taxon>
    </lineage>
</organism>
<reference evidence="17" key="1">
    <citation type="submission" date="2020-10" db="EMBL/GenBank/DDBJ databases">
        <authorList>
            <person name="Gilroy R."/>
        </authorList>
    </citation>
    <scope>NUCLEOTIDE SEQUENCE</scope>
    <source>
        <strain evidence="17">17073</strain>
    </source>
</reference>